<dbReference type="GO" id="GO:0043041">
    <property type="term" value="P:amino acid activation for nonribosomal peptide biosynthetic process"/>
    <property type="evidence" value="ECO:0007669"/>
    <property type="project" value="TreeGrafter"/>
</dbReference>
<evidence type="ECO:0000256" key="3">
    <source>
        <dbReference type="ARBA" id="ARBA00022553"/>
    </source>
</evidence>
<evidence type="ECO:0000259" key="4">
    <source>
        <dbReference type="Pfam" id="PF00501"/>
    </source>
</evidence>
<dbReference type="FunFam" id="3.40.50.980:FF:000001">
    <property type="entry name" value="Non-ribosomal peptide synthetase"/>
    <property type="match status" value="1"/>
</dbReference>
<dbReference type="GO" id="GO:0031177">
    <property type="term" value="F:phosphopantetheine binding"/>
    <property type="evidence" value="ECO:0007669"/>
    <property type="project" value="TreeGrafter"/>
</dbReference>
<dbReference type="AlphaFoldDB" id="A0A1G8I3I4"/>
<sequence length="416" mass="46661">YPVTECIHQRFEAQVDAFPEHIAVSYQTHTLTYRELNAKANQLAHWLTEQGVEPDSRVAIALERSESLLVAILATLKAGGAYVPLDPNYPQQRLTYTLEDSQPQVVITSSELVERLGELPSHTQIAQMDNPQWLAYSSDNLSSASLGVTPHNLAYIIYTSGSTGNPKGVMVEHQQVLRLMAATQEDYQFNQRDVWTLFHSYAFDFSVWEIWGALLFGGRLVVVPHLISRTPSEFYQLLCDERVTVLNQTPSAFRQLIAAQDARSHQLRYVIFGGEALELSALAPWFAKAHNQTTQLVNMYGITETTVHTTYYPLTEQDVTRTGASPIGRGINDLSLYLLDEHRQPVPIGVTGEIYVSGAGVARGYFNRPELTDERFMLDPFVADGSTRMYKSGDLGRWLADGSIEYLGRNDDQVKI</sequence>
<dbReference type="InterPro" id="IPR020845">
    <property type="entry name" value="AMP-binding_CS"/>
</dbReference>
<accession>A0A1G8I3I4</accession>
<dbReference type="Gene3D" id="3.40.50.980">
    <property type="match status" value="2"/>
</dbReference>
<feature type="non-terminal residue" evidence="5">
    <location>
        <position position="416"/>
    </location>
</feature>
<protein>
    <submittedName>
        <fullName evidence="5">Amino acid adenylation domain-containing protein</fullName>
    </submittedName>
</protein>
<dbReference type="Proteomes" id="UP000198854">
    <property type="component" value="Unassembled WGS sequence"/>
</dbReference>
<dbReference type="FunFam" id="2.30.38.10:FF:000001">
    <property type="entry name" value="Non-ribosomal peptide synthetase PvdI"/>
    <property type="match status" value="1"/>
</dbReference>
<dbReference type="InterPro" id="IPR020459">
    <property type="entry name" value="AMP-binding"/>
</dbReference>
<dbReference type="CDD" id="cd17643">
    <property type="entry name" value="A_NRPS_Cytc1-like"/>
    <property type="match status" value="1"/>
</dbReference>
<evidence type="ECO:0000313" key="5">
    <source>
        <dbReference type="EMBL" id="SDI13392.1"/>
    </source>
</evidence>
<feature type="non-terminal residue" evidence="5">
    <location>
        <position position="1"/>
    </location>
</feature>
<dbReference type="FunFam" id="3.40.50.980:FF:000002">
    <property type="entry name" value="Enterobactin synthetase component F"/>
    <property type="match status" value="1"/>
</dbReference>
<dbReference type="Gene3D" id="2.30.38.10">
    <property type="entry name" value="Luciferase, Domain 3"/>
    <property type="match status" value="1"/>
</dbReference>
<dbReference type="GO" id="GO:0044550">
    <property type="term" value="P:secondary metabolite biosynthetic process"/>
    <property type="evidence" value="ECO:0007669"/>
    <property type="project" value="TreeGrafter"/>
</dbReference>
<comment type="cofactor">
    <cofactor evidence="1">
        <name>pantetheine 4'-phosphate</name>
        <dbReference type="ChEBI" id="CHEBI:47942"/>
    </cofactor>
</comment>
<dbReference type="NCBIfam" id="TIGR01733">
    <property type="entry name" value="AA-adenyl-dom"/>
    <property type="match status" value="1"/>
</dbReference>
<dbReference type="FunFam" id="3.40.50.12780:FF:000012">
    <property type="entry name" value="Non-ribosomal peptide synthetase"/>
    <property type="match status" value="1"/>
</dbReference>
<keyword evidence="3" id="KW-0597">Phosphoprotein</keyword>
<keyword evidence="2" id="KW-0596">Phosphopantetheine</keyword>
<dbReference type="GO" id="GO:0005829">
    <property type="term" value="C:cytosol"/>
    <property type="evidence" value="ECO:0007669"/>
    <property type="project" value="TreeGrafter"/>
</dbReference>
<reference evidence="5 6" key="1">
    <citation type="submission" date="2016-10" db="EMBL/GenBank/DDBJ databases">
        <authorList>
            <person name="de Groot N.N."/>
        </authorList>
    </citation>
    <scope>NUCLEOTIDE SEQUENCE [LARGE SCALE GENOMIC DNA]</scope>
    <source>
        <strain evidence="5 6">CGMCC 1.10228</strain>
    </source>
</reference>
<evidence type="ECO:0000256" key="1">
    <source>
        <dbReference type="ARBA" id="ARBA00001957"/>
    </source>
</evidence>
<gene>
    <name evidence="5" type="ORF">SAMN04488136_1801</name>
</gene>
<dbReference type="Pfam" id="PF00501">
    <property type="entry name" value="AMP-binding"/>
    <property type="match status" value="1"/>
</dbReference>
<dbReference type="SUPFAM" id="SSF56801">
    <property type="entry name" value="Acetyl-CoA synthetase-like"/>
    <property type="match status" value="1"/>
</dbReference>
<evidence type="ECO:0000313" key="6">
    <source>
        <dbReference type="Proteomes" id="UP000198854"/>
    </source>
</evidence>
<feature type="domain" description="AMP-dependent synthetase/ligase" evidence="4">
    <location>
        <begin position="11"/>
        <end position="366"/>
    </location>
</feature>
<dbReference type="STRING" id="861298.SAMN04488136_1801"/>
<keyword evidence="6" id="KW-1185">Reference proteome</keyword>
<organism evidence="5 6">
    <name type="scientific">Vibrio xiamenensis</name>
    <dbReference type="NCBI Taxonomy" id="861298"/>
    <lineage>
        <taxon>Bacteria</taxon>
        <taxon>Pseudomonadati</taxon>
        <taxon>Pseudomonadota</taxon>
        <taxon>Gammaproteobacteria</taxon>
        <taxon>Vibrionales</taxon>
        <taxon>Vibrionaceae</taxon>
        <taxon>Vibrio</taxon>
    </lineage>
</organism>
<dbReference type="PANTHER" id="PTHR45527:SF14">
    <property type="entry name" value="PLIPASTATIN SYNTHASE SUBUNIT B"/>
    <property type="match status" value="1"/>
</dbReference>
<proteinExistence type="predicted"/>
<dbReference type="InterPro" id="IPR010071">
    <property type="entry name" value="AA_adenyl_dom"/>
</dbReference>
<dbReference type="PANTHER" id="PTHR45527">
    <property type="entry name" value="NONRIBOSOMAL PEPTIDE SYNTHETASE"/>
    <property type="match status" value="1"/>
</dbReference>
<evidence type="ECO:0000256" key="2">
    <source>
        <dbReference type="ARBA" id="ARBA00022450"/>
    </source>
</evidence>
<dbReference type="InterPro" id="IPR000873">
    <property type="entry name" value="AMP-dep_synth/lig_dom"/>
</dbReference>
<dbReference type="PROSITE" id="PS00455">
    <property type="entry name" value="AMP_BINDING"/>
    <property type="match status" value="1"/>
</dbReference>
<dbReference type="PRINTS" id="PR00154">
    <property type="entry name" value="AMPBINDING"/>
</dbReference>
<dbReference type="EMBL" id="FNDD01000080">
    <property type="protein sequence ID" value="SDI13392.1"/>
    <property type="molecule type" value="Genomic_DNA"/>
</dbReference>
<name>A0A1G8I3I4_9VIBR</name>